<gene>
    <name evidence="9" type="ORF">HKD39_04660</name>
</gene>
<reference evidence="9 10" key="1">
    <citation type="submission" date="2020-05" db="EMBL/GenBank/DDBJ databases">
        <title>Nakamurella sp. DB0629 isolated from air conditioner.</title>
        <authorList>
            <person name="Kim D.H."/>
            <person name="Kim D.-U."/>
        </authorList>
    </citation>
    <scope>NUCLEOTIDE SEQUENCE [LARGE SCALE GENOMIC DNA]</scope>
    <source>
        <strain evidence="9 10">DB0629</strain>
    </source>
</reference>
<dbReference type="SUPFAM" id="SSF50129">
    <property type="entry name" value="GroES-like"/>
    <property type="match status" value="1"/>
</dbReference>
<evidence type="ECO:0000256" key="2">
    <source>
        <dbReference type="ARBA" id="ARBA00008072"/>
    </source>
</evidence>
<keyword evidence="5" id="KW-0560">Oxidoreductase</keyword>
<comment type="caution">
    <text evidence="9">The sequence shown here is derived from an EMBL/GenBank/DDBJ whole genome shotgun (WGS) entry which is preliminary data.</text>
</comment>
<dbReference type="PANTHER" id="PTHR43161:SF9">
    <property type="entry name" value="SORBITOL DEHYDROGENASE"/>
    <property type="match status" value="1"/>
</dbReference>
<evidence type="ECO:0000256" key="3">
    <source>
        <dbReference type="ARBA" id="ARBA00022723"/>
    </source>
</evidence>
<sequence>MSHSRNDSAASTSGAAAPAVPGNRGVVVRAKDDLRLAELPAATPGAGEAVVAIAYGGICGSDLHYWRDGAAGQSVLREPMVLGHEVVGTVLFPGADGSGPPAGTPVAVHPATPAPSGELRWPADRPNLSPGGTYLGSAAHLPHTQGAFAQQVALPTRMLRPLPASLPLRTAALIEPAAVAWHAVARAGDVRGRSVLVVGSGPIGLLAVAVLRRAGARVTAVDLIDRALQLATDLGAERTINARDEQAIAAVQADVSIEASGHPAGLAGAIAGTARGGRVVLVGLLPPGPQPVPIAAAIGKELDLLGSFRFNEEIDEVIAALADGSLVVDPVITHEYDLADTLEAFDVAANPAASSKVLLRFG</sequence>
<feature type="region of interest" description="Disordered" evidence="6">
    <location>
        <begin position="1"/>
        <end position="20"/>
    </location>
</feature>
<dbReference type="PANTHER" id="PTHR43161">
    <property type="entry name" value="SORBITOL DEHYDROGENASE"/>
    <property type="match status" value="1"/>
</dbReference>
<dbReference type="InterPro" id="IPR036291">
    <property type="entry name" value="NAD(P)-bd_dom_sf"/>
</dbReference>
<dbReference type="CDD" id="cd08232">
    <property type="entry name" value="idonate-5-DH"/>
    <property type="match status" value="1"/>
</dbReference>
<dbReference type="Proteomes" id="UP000562984">
    <property type="component" value="Unassembled WGS sequence"/>
</dbReference>
<dbReference type="InterPro" id="IPR011032">
    <property type="entry name" value="GroES-like_sf"/>
</dbReference>
<dbReference type="EMBL" id="JABEND010000002">
    <property type="protein sequence ID" value="NNG35016.1"/>
    <property type="molecule type" value="Genomic_DNA"/>
</dbReference>
<keyword evidence="10" id="KW-1185">Reference proteome</keyword>
<dbReference type="AlphaFoldDB" id="A0A849A5U6"/>
<feature type="compositionally biased region" description="Low complexity" evidence="6">
    <location>
        <begin position="8"/>
        <end position="19"/>
    </location>
</feature>
<dbReference type="SUPFAM" id="SSF51735">
    <property type="entry name" value="NAD(P)-binding Rossmann-fold domains"/>
    <property type="match status" value="1"/>
</dbReference>
<comment type="similarity">
    <text evidence="2">Belongs to the zinc-containing alcohol dehydrogenase family.</text>
</comment>
<evidence type="ECO:0000259" key="8">
    <source>
        <dbReference type="Pfam" id="PF08240"/>
    </source>
</evidence>
<evidence type="ECO:0000256" key="5">
    <source>
        <dbReference type="ARBA" id="ARBA00023002"/>
    </source>
</evidence>
<proteinExistence type="inferred from homology"/>
<evidence type="ECO:0000256" key="1">
    <source>
        <dbReference type="ARBA" id="ARBA00001947"/>
    </source>
</evidence>
<dbReference type="RefSeq" id="WP_171198658.1">
    <property type="nucleotide sequence ID" value="NZ_JABEND010000002.1"/>
</dbReference>
<feature type="domain" description="Alcohol dehydrogenase-like C-terminal" evidence="7">
    <location>
        <begin position="202"/>
        <end position="322"/>
    </location>
</feature>
<evidence type="ECO:0000256" key="4">
    <source>
        <dbReference type="ARBA" id="ARBA00022833"/>
    </source>
</evidence>
<protein>
    <submittedName>
        <fullName evidence="9">L-idonate 5-dehydrogenase</fullName>
    </submittedName>
</protein>
<dbReference type="InterPro" id="IPR013154">
    <property type="entry name" value="ADH-like_N"/>
</dbReference>
<dbReference type="Gene3D" id="3.40.50.720">
    <property type="entry name" value="NAD(P)-binding Rossmann-like Domain"/>
    <property type="match status" value="1"/>
</dbReference>
<accession>A0A849A5U6</accession>
<dbReference type="Gene3D" id="3.90.180.10">
    <property type="entry name" value="Medium-chain alcohol dehydrogenases, catalytic domain"/>
    <property type="match status" value="1"/>
</dbReference>
<dbReference type="InterPro" id="IPR013149">
    <property type="entry name" value="ADH-like_C"/>
</dbReference>
<evidence type="ECO:0000313" key="9">
    <source>
        <dbReference type="EMBL" id="NNG35016.1"/>
    </source>
</evidence>
<dbReference type="GO" id="GO:0016491">
    <property type="term" value="F:oxidoreductase activity"/>
    <property type="evidence" value="ECO:0007669"/>
    <property type="project" value="UniProtKB-KW"/>
</dbReference>
<keyword evidence="3" id="KW-0479">Metal-binding</keyword>
<organism evidence="9 10">
    <name type="scientific">Nakamurella aerolata</name>
    <dbReference type="NCBI Taxonomy" id="1656892"/>
    <lineage>
        <taxon>Bacteria</taxon>
        <taxon>Bacillati</taxon>
        <taxon>Actinomycetota</taxon>
        <taxon>Actinomycetes</taxon>
        <taxon>Nakamurellales</taxon>
        <taxon>Nakamurellaceae</taxon>
        <taxon>Nakamurella</taxon>
    </lineage>
</organism>
<dbReference type="GO" id="GO:0046872">
    <property type="term" value="F:metal ion binding"/>
    <property type="evidence" value="ECO:0007669"/>
    <property type="project" value="UniProtKB-KW"/>
</dbReference>
<comment type="cofactor">
    <cofactor evidence="1">
        <name>Zn(2+)</name>
        <dbReference type="ChEBI" id="CHEBI:29105"/>
    </cofactor>
</comment>
<evidence type="ECO:0000313" key="10">
    <source>
        <dbReference type="Proteomes" id="UP000562984"/>
    </source>
</evidence>
<evidence type="ECO:0000259" key="7">
    <source>
        <dbReference type="Pfam" id="PF00107"/>
    </source>
</evidence>
<dbReference type="Pfam" id="PF08240">
    <property type="entry name" value="ADH_N"/>
    <property type="match status" value="1"/>
</dbReference>
<feature type="domain" description="Alcohol dehydrogenase-like N-terminal" evidence="8">
    <location>
        <begin position="45"/>
        <end position="163"/>
    </location>
</feature>
<name>A0A849A5U6_9ACTN</name>
<keyword evidence="4" id="KW-0862">Zinc</keyword>
<evidence type="ECO:0000256" key="6">
    <source>
        <dbReference type="SAM" id="MobiDB-lite"/>
    </source>
</evidence>
<dbReference type="Pfam" id="PF00107">
    <property type="entry name" value="ADH_zinc_N"/>
    <property type="match status" value="1"/>
</dbReference>